<dbReference type="STRING" id="914150.TQ33_0774"/>
<proteinExistence type="predicted"/>
<sequence>MSKTELSELKLNQLTPEQRLKITQDIVDDLVRALNVGNYSLVWRYFSDEFTKTMGAAEFSSLHQKVTNQYQKLRVQEQTSSRLKDGNLFEQWLISTDSSQTLSLSLELTAVKEFLVIENLSLDKA</sequence>
<dbReference type="RefSeq" id="WP_046560896.1">
    <property type="nucleotide sequence ID" value="NZ_CP010975.1"/>
</dbReference>
<dbReference type="OrthoDB" id="9872564at2"/>
<evidence type="ECO:0000313" key="2">
    <source>
        <dbReference type="Proteomes" id="UP000034071"/>
    </source>
</evidence>
<keyword evidence="2" id="KW-1185">Reference proteome</keyword>
<dbReference type="KEGG" id="kge:TQ33_0774"/>
<organism evidence="1 2">
    <name type="scientific">Kangiella geojedonensis</name>
    <dbReference type="NCBI Taxonomy" id="914150"/>
    <lineage>
        <taxon>Bacteria</taxon>
        <taxon>Pseudomonadati</taxon>
        <taxon>Pseudomonadota</taxon>
        <taxon>Gammaproteobacteria</taxon>
        <taxon>Kangiellales</taxon>
        <taxon>Kangiellaceae</taxon>
        <taxon>Kangiella</taxon>
    </lineage>
</organism>
<dbReference type="AlphaFoldDB" id="A0A0F6RBP4"/>
<gene>
    <name evidence="1" type="ORF">TQ33_0774</name>
</gene>
<evidence type="ECO:0000313" key="1">
    <source>
        <dbReference type="EMBL" id="AKE51748.1"/>
    </source>
</evidence>
<dbReference type="EMBL" id="CP010975">
    <property type="protein sequence ID" value="AKE51748.1"/>
    <property type="molecule type" value="Genomic_DNA"/>
</dbReference>
<name>A0A0F6RBP4_9GAMM</name>
<dbReference type="HOGENOM" id="CLU_1989636_0_0_6"/>
<evidence type="ECO:0008006" key="3">
    <source>
        <dbReference type="Google" id="ProtNLM"/>
    </source>
</evidence>
<accession>A0A0F6RBP4</accession>
<dbReference type="Proteomes" id="UP000034071">
    <property type="component" value="Chromosome"/>
</dbReference>
<protein>
    <recommendedName>
        <fullName evidence="3">Nuclear transport factor 2 family protein</fullName>
    </recommendedName>
</protein>
<reference evidence="1 2" key="1">
    <citation type="submission" date="2015-02" db="EMBL/GenBank/DDBJ databases">
        <title>Complete genome sequence of Kangiella geojedonensis strain YCS-5T.</title>
        <authorList>
            <person name="Kim K.M."/>
        </authorList>
    </citation>
    <scope>NUCLEOTIDE SEQUENCE [LARGE SCALE GENOMIC DNA]</scope>
    <source>
        <strain evidence="1 2">YCS-5</strain>
    </source>
</reference>